<dbReference type="Gene3D" id="1.10.10.10">
    <property type="entry name" value="Winged helix-like DNA-binding domain superfamily/Winged helix DNA-binding domain"/>
    <property type="match status" value="1"/>
</dbReference>
<dbReference type="SMART" id="SM00421">
    <property type="entry name" value="HTH_LUXR"/>
    <property type="match status" value="1"/>
</dbReference>
<feature type="domain" description="HTH luxR-type" evidence="2">
    <location>
        <begin position="273"/>
        <end position="338"/>
    </location>
</feature>
<evidence type="ECO:0000313" key="4">
    <source>
        <dbReference type="Proteomes" id="UP001352223"/>
    </source>
</evidence>
<dbReference type="EMBL" id="JAOZYB010000226">
    <property type="protein sequence ID" value="MEB3963378.1"/>
    <property type="molecule type" value="Genomic_DNA"/>
</dbReference>
<sequence>SLALAAARALDAGPELPRALELLAYGELRAGRHARARAHAEEGLRAARATGQRNVLAHQHAILALVASLDSDAVTVARHAAAAQDIAARHGLVQAATLAQWALARADLARGRACEAAARLGPLVRPGPRRGHFAVRMLAVPCFVEAAVSAGDLEGARAAVAEFTVWADRGYDRQAKAQLARCHALLAAGDPVRAEARFTEALARHERTGGDFERARTADLHGQWLRRARRPARARVLLRDALVAFERCGATVWAARTAAELRATGDAPAYEEPPGRLAELTPQQLRIAHCVAEGATNREVASRLSVSPRTVDHHLRNVFALLGVRSRVELARLVDRAERPVAHS</sequence>
<reference evidence="3 4" key="1">
    <citation type="submission" date="2022-10" db="EMBL/GenBank/DDBJ databases">
        <authorList>
            <person name="Xie J."/>
            <person name="Shen N."/>
        </authorList>
    </citation>
    <scope>NUCLEOTIDE SEQUENCE [LARGE SCALE GENOMIC DNA]</scope>
    <source>
        <strain evidence="3 4">DSM 41681</strain>
    </source>
</reference>
<dbReference type="PROSITE" id="PS50043">
    <property type="entry name" value="HTH_LUXR_2"/>
    <property type="match status" value="1"/>
</dbReference>
<dbReference type="RefSeq" id="WP_324771123.1">
    <property type="nucleotide sequence ID" value="NZ_JAOZYB010000226.1"/>
</dbReference>
<comment type="caution">
    <text evidence="3">The sequence shown here is derived from an EMBL/GenBank/DDBJ whole genome shotgun (WGS) entry which is preliminary data.</text>
</comment>
<dbReference type="InterPro" id="IPR039420">
    <property type="entry name" value="WalR-like"/>
</dbReference>
<dbReference type="InterPro" id="IPR016032">
    <property type="entry name" value="Sig_transdc_resp-reg_C-effctor"/>
</dbReference>
<keyword evidence="1" id="KW-0238">DNA-binding</keyword>
<dbReference type="InterPro" id="IPR000792">
    <property type="entry name" value="Tscrpt_reg_LuxR_C"/>
</dbReference>
<dbReference type="PANTHER" id="PTHR43214:SF42">
    <property type="entry name" value="TRANSCRIPTIONAL REGULATORY PROTEIN DESR"/>
    <property type="match status" value="1"/>
</dbReference>
<dbReference type="PANTHER" id="PTHR43214">
    <property type="entry name" value="TWO-COMPONENT RESPONSE REGULATOR"/>
    <property type="match status" value="1"/>
</dbReference>
<dbReference type="CDD" id="cd06170">
    <property type="entry name" value="LuxR_C_like"/>
    <property type="match status" value="1"/>
</dbReference>
<dbReference type="SUPFAM" id="SSF46894">
    <property type="entry name" value="C-terminal effector domain of the bipartite response regulators"/>
    <property type="match status" value="1"/>
</dbReference>
<accession>A0ABU6CF92</accession>
<dbReference type="Pfam" id="PF00196">
    <property type="entry name" value="GerE"/>
    <property type="match status" value="1"/>
</dbReference>
<dbReference type="PRINTS" id="PR00038">
    <property type="entry name" value="HTHLUXR"/>
</dbReference>
<keyword evidence="4" id="KW-1185">Reference proteome</keyword>
<evidence type="ECO:0000259" key="2">
    <source>
        <dbReference type="PROSITE" id="PS50043"/>
    </source>
</evidence>
<dbReference type="InterPro" id="IPR036388">
    <property type="entry name" value="WH-like_DNA-bd_sf"/>
</dbReference>
<protein>
    <submittedName>
        <fullName evidence="3">LuxR C-terminal-related transcriptional regulator</fullName>
    </submittedName>
</protein>
<name>A0ABU6CF92_9ACTN</name>
<feature type="non-terminal residue" evidence="3">
    <location>
        <position position="1"/>
    </location>
</feature>
<organism evidence="3 4">
    <name type="scientific">Streptomyces kunmingensis</name>
    <dbReference type="NCBI Taxonomy" id="68225"/>
    <lineage>
        <taxon>Bacteria</taxon>
        <taxon>Bacillati</taxon>
        <taxon>Actinomycetota</taxon>
        <taxon>Actinomycetes</taxon>
        <taxon>Kitasatosporales</taxon>
        <taxon>Streptomycetaceae</taxon>
        <taxon>Streptomyces</taxon>
    </lineage>
</organism>
<proteinExistence type="predicted"/>
<evidence type="ECO:0000256" key="1">
    <source>
        <dbReference type="ARBA" id="ARBA00023125"/>
    </source>
</evidence>
<dbReference type="Proteomes" id="UP001352223">
    <property type="component" value="Unassembled WGS sequence"/>
</dbReference>
<evidence type="ECO:0000313" key="3">
    <source>
        <dbReference type="EMBL" id="MEB3963378.1"/>
    </source>
</evidence>
<gene>
    <name evidence="3" type="ORF">OKJ48_24490</name>
</gene>